<dbReference type="eggNOG" id="ENOG5032ZGX">
    <property type="taxonomic scope" value="Bacteria"/>
</dbReference>
<evidence type="ECO:0000313" key="2">
    <source>
        <dbReference type="EMBL" id="ADN00572.1"/>
    </source>
</evidence>
<sequence>MKIKITSIFLLFFISSFSFASDIIQGPFRLDKNSEISFQRKDENILFIKSEKNRLDIIDTYEPEGETAKIETVFFTNLEKIRNVIVLISWKQYHPSLGIDGVLYEIKGYRYLNGGLIINDKLLKDKNLSGFDGMKKDNHLVYKYKNSETIKEYLKKNH</sequence>
<accession>E0SMD3</accession>
<dbReference type="EMBL" id="CP002038">
    <property type="protein sequence ID" value="ADN00572.1"/>
    <property type="molecule type" value="Genomic_DNA"/>
</dbReference>
<dbReference type="Proteomes" id="UP000006859">
    <property type="component" value="Chromosome"/>
</dbReference>
<keyword evidence="3" id="KW-1185">Reference proteome</keyword>
<feature type="chain" id="PRO_5003140384" evidence="1">
    <location>
        <begin position="21"/>
        <end position="158"/>
    </location>
</feature>
<dbReference type="OrthoDB" id="6434120at2"/>
<dbReference type="STRING" id="198628.Dda3937_03231"/>
<dbReference type="AlphaFoldDB" id="E0SMD3"/>
<protein>
    <submittedName>
        <fullName evidence="2">Uncharacterized protein</fullName>
    </submittedName>
</protein>
<evidence type="ECO:0000256" key="1">
    <source>
        <dbReference type="SAM" id="SignalP"/>
    </source>
</evidence>
<organism evidence="2 3">
    <name type="scientific">Dickeya dadantii (strain 3937)</name>
    <name type="common">Erwinia chrysanthemi (strain 3937)</name>
    <dbReference type="NCBI Taxonomy" id="198628"/>
    <lineage>
        <taxon>Bacteria</taxon>
        <taxon>Pseudomonadati</taxon>
        <taxon>Pseudomonadota</taxon>
        <taxon>Gammaproteobacteria</taxon>
        <taxon>Enterobacterales</taxon>
        <taxon>Pectobacteriaceae</taxon>
        <taxon>Dickeya</taxon>
    </lineage>
</organism>
<gene>
    <name evidence="2" type="ordered locus">Dda3937_03231</name>
</gene>
<evidence type="ECO:0000313" key="3">
    <source>
        <dbReference type="Proteomes" id="UP000006859"/>
    </source>
</evidence>
<name>E0SMD3_DICD3</name>
<keyword evidence="1" id="KW-0732">Signal</keyword>
<dbReference type="KEGG" id="ddd:Dda3937_03231"/>
<proteinExistence type="predicted"/>
<dbReference type="HOGENOM" id="CLU_130402_0_0_6"/>
<feature type="signal peptide" evidence="1">
    <location>
        <begin position="1"/>
        <end position="20"/>
    </location>
</feature>
<dbReference type="RefSeq" id="WP_013319967.1">
    <property type="nucleotide sequence ID" value="NC_014500.1"/>
</dbReference>
<reference evidence="2 3" key="1">
    <citation type="journal article" date="2011" name="J. Bacteriol.">
        <title>Genome sequence of the plant-pathogenic bacterium Dickeya dadantii 3937.</title>
        <authorList>
            <person name="Glasner J.D."/>
            <person name="Yang C.H."/>
            <person name="Reverchon S."/>
            <person name="Hugouvieux-Cotte-Pattat N."/>
            <person name="Condemine G."/>
            <person name="Bohin J.P."/>
            <person name="Van Gijsegem F."/>
            <person name="Yang S."/>
            <person name="Franza T."/>
            <person name="Expert D."/>
            <person name="Plunkett G. III"/>
            <person name="San Francisco M.J."/>
            <person name="Charkowski A.O."/>
            <person name="Py B."/>
            <person name="Bell K."/>
            <person name="Rauscher L."/>
            <person name="Rodriguez-Palenzuela P."/>
            <person name="Toussaint A."/>
            <person name="Holeva M.C."/>
            <person name="He S.Y."/>
            <person name="Douet V."/>
            <person name="Boccara M."/>
            <person name="Blanco C."/>
            <person name="Toth I."/>
            <person name="Anderson B.D."/>
            <person name="Biehl B.S."/>
            <person name="Mau B."/>
            <person name="Flynn S.M."/>
            <person name="Barras F."/>
            <person name="Lindeberg M."/>
            <person name="Birch P.R."/>
            <person name="Tsuyumu S."/>
            <person name="Shi X."/>
            <person name="Hibbing M."/>
            <person name="Yap M.N."/>
            <person name="Carpentier M."/>
            <person name="Dassa E."/>
            <person name="Umehara M."/>
            <person name="Kim J.F."/>
            <person name="Rusch M."/>
            <person name="Soni P."/>
            <person name="Mayhew G.F."/>
            <person name="Fouts D.E."/>
            <person name="Gill S.R."/>
            <person name="Blattner F.R."/>
            <person name="Keen N.T."/>
            <person name="Perna N.T."/>
        </authorList>
    </citation>
    <scope>NUCLEOTIDE SEQUENCE [LARGE SCALE GENOMIC DNA]</scope>
    <source>
        <strain evidence="2 3">3937</strain>
    </source>
</reference>